<comment type="caution">
    <text evidence="1">The sequence shown here is derived from an EMBL/GenBank/DDBJ whole genome shotgun (WGS) entry which is preliminary data.</text>
</comment>
<proteinExistence type="predicted"/>
<name>A0A444YZK4_ARAHY</name>
<organism evidence="1 2">
    <name type="scientific">Arachis hypogaea</name>
    <name type="common">Peanut</name>
    <dbReference type="NCBI Taxonomy" id="3818"/>
    <lineage>
        <taxon>Eukaryota</taxon>
        <taxon>Viridiplantae</taxon>
        <taxon>Streptophyta</taxon>
        <taxon>Embryophyta</taxon>
        <taxon>Tracheophyta</taxon>
        <taxon>Spermatophyta</taxon>
        <taxon>Magnoliopsida</taxon>
        <taxon>eudicotyledons</taxon>
        <taxon>Gunneridae</taxon>
        <taxon>Pentapetalae</taxon>
        <taxon>rosids</taxon>
        <taxon>fabids</taxon>
        <taxon>Fabales</taxon>
        <taxon>Fabaceae</taxon>
        <taxon>Papilionoideae</taxon>
        <taxon>50 kb inversion clade</taxon>
        <taxon>dalbergioids sensu lato</taxon>
        <taxon>Dalbergieae</taxon>
        <taxon>Pterocarpus clade</taxon>
        <taxon>Arachis</taxon>
    </lineage>
</organism>
<protein>
    <submittedName>
        <fullName evidence="1">Uncharacterized protein</fullName>
    </submittedName>
</protein>
<dbReference type="EMBL" id="SDMP01000015">
    <property type="protein sequence ID" value="RYR07373.1"/>
    <property type="molecule type" value="Genomic_DNA"/>
</dbReference>
<gene>
    <name evidence="1" type="ORF">Ahy_B05g074712</name>
</gene>
<evidence type="ECO:0000313" key="1">
    <source>
        <dbReference type="EMBL" id="RYR07373.1"/>
    </source>
</evidence>
<dbReference type="AlphaFoldDB" id="A0A444YZK4"/>
<sequence length="128" mass="14919">MMSENIGKSWAMRKFFNLIFDMMSDVRKGRDHLTLWIRPAIKKELEAYFTHDKGFKRRRLTNVANRVSPRSSKYTGGSATFMKIKSKLSKSLDCEATLAETFKYTHTLKANKERFADERSTAHYVSLN</sequence>
<keyword evidence="2" id="KW-1185">Reference proteome</keyword>
<reference evidence="1 2" key="1">
    <citation type="submission" date="2019-01" db="EMBL/GenBank/DDBJ databases">
        <title>Sequencing of cultivated peanut Arachis hypogaea provides insights into genome evolution and oil improvement.</title>
        <authorList>
            <person name="Chen X."/>
        </authorList>
    </citation>
    <scope>NUCLEOTIDE SEQUENCE [LARGE SCALE GENOMIC DNA]</scope>
    <source>
        <strain evidence="2">cv. Fuhuasheng</strain>
        <tissue evidence="1">Leaves</tissue>
    </source>
</reference>
<accession>A0A444YZK4</accession>
<dbReference type="Proteomes" id="UP000289738">
    <property type="component" value="Chromosome B05"/>
</dbReference>
<evidence type="ECO:0000313" key="2">
    <source>
        <dbReference type="Proteomes" id="UP000289738"/>
    </source>
</evidence>